<dbReference type="InterPro" id="IPR016024">
    <property type="entry name" value="ARM-type_fold"/>
</dbReference>
<dbReference type="GO" id="GO:0019888">
    <property type="term" value="F:protein phosphatase regulator activity"/>
    <property type="evidence" value="ECO:0007669"/>
    <property type="project" value="TreeGrafter"/>
</dbReference>
<evidence type="ECO:0000256" key="2">
    <source>
        <dbReference type="PROSITE-ProRule" id="PRU00103"/>
    </source>
</evidence>
<evidence type="ECO:0000313" key="5">
    <source>
        <dbReference type="Proteomes" id="UP000187209"/>
    </source>
</evidence>
<dbReference type="Gene3D" id="1.25.10.10">
    <property type="entry name" value="Leucine-rich Repeat Variant"/>
    <property type="match status" value="1"/>
</dbReference>
<reference evidence="4 5" key="1">
    <citation type="submission" date="2016-11" db="EMBL/GenBank/DDBJ databases">
        <title>The macronuclear genome of Stentor coeruleus: a giant cell with tiny introns.</title>
        <authorList>
            <person name="Slabodnick M."/>
            <person name="Ruby J.G."/>
            <person name="Reiff S.B."/>
            <person name="Swart E.C."/>
            <person name="Gosai S."/>
            <person name="Prabakaran S."/>
            <person name="Witkowska E."/>
            <person name="Larue G.E."/>
            <person name="Fisher S."/>
            <person name="Freeman R.M."/>
            <person name="Gunawardena J."/>
            <person name="Chu W."/>
            <person name="Stover N.A."/>
            <person name="Gregory B.D."/>
            <person name="Nowacki M."/>
            <person name="Derisi J."/>
            <person name="Roy S.W."/>
            <person name="Marshall W.F."/>
            <person name="Sood P."/>
        </authorList>
    </citation>
    <scope>NUCLEOTIDE SEQUENCE [LARGE SCALE GENOMIC DNA]</scope>
    <source>
        <strain evidence="4">WM001</strain>
    </source>
</reference>
<dbReference type="PROSITE" id="PS50077">
    <property type="entry name" value="HEAT_REPEAT"/>
    <property type="match status" value="1"/>
</dbReference>
<evidence type="ECO:0000256" key="3">
    <source>
        <dbReference type="SAM" id="MobiDB-lite"/>
    </source>
</evidence>
<name>A0A1R2D3U2_9CILI</name>
<dbReference type="OrthoDB" id="340346at2759"/>
<dbReference type="EMBL" id="MPUH01000005">
    <property type="protein sequence ID" value="OMJ95929.1"/>
    <property type="molecule type" value="Genomic_DNA"/>
</dbReference>
<keyword evidence="1" id="KW-0677">Repeat</keyword>
<dbReference type="PANTHER" id="PTHR10648:SF1">
    <property type="entry name" value="SERINE_THREONINE-PROTEIN PHOSPHATASE 4 REGULATORY SUBUNIT 1"/>
    <property type="match status" value="1"/>
</dbReference>
<dbReference type="InterPro" id="IPR011989">
    <property type="entry name" value="ARM-like"/>
</dbReference>
<sequence length="686" mass="78004">MDLGRFSTPSGEVSFLDKDDISGPGRENYVKRTGDKSVDYALFKISQFSSSTEPSERIKFTKELEELSLQLGSRNLSSLIHVLHKLTEDTIEVKTELATQLPLLFRVVIKEFNMYSETIDNLLPILDKLLDDKNQEVIRAACEATVSIANFLTNEDCATWLLTMILRILHDEEEDTKLKALGTLKELISNISPDFCECFVAKEAMLLSSETIVKVRKSVAECIPKLTKRVSSQEGIEKLMKVFDELTKDNMWGVRKACVENISEMFEGLNEVLQEKYVLPFYETLLNDKSNSVRQSGLMQIGPCIHNCKVKVPDFLINLYIEMSRNTSNKGEIQYHVAYYFPGVLQRLGKSSWNTLSPVYNNIIDESDAKTKKCLISSIHEIGKILELDLATNELVPIYERILSESIMSKQLVLPVLSKFLGIIHQEARQNFLKYIKSMYKITVSWRIRLMVAEQLEDFAELFDTNTVITELYPVASALADDKIAKIREKSALGLGKIINILISCGSSSEILQQFHNLSQQSSTIYKKQVFALACQSLSTNPIFPSVLGNEFRALCDDKSPNLRICCAKAVKKARENNRNENYWTSLFDKFSLDYDADVRYEVTGKYDIKRGIHKLRPNSQKASELMLPMVRALFPDDDLQEVITFSLSEKCEFDMIKKSITPSMNGLVHEVVLNSVQKSKMLIDF</sequence>
<feature type="repeat" description="HEAT" evidence="2">
    <location>
        <begin position="122"/>
        <end position="159"/>
    </location>
</feature>
<dbReference type="SUPFAM" id="SSF48371">
    <property type="entry name" value="ARM repeat"/>
    <property type="match status" value="1"/>
</dbReference>
<dbReference type="GO" id="GO:0005737">
    <property type="term" value="C:cytoplasm"/>
    <property type="evidence" value="ECO:0007669"/>
    <property type="project" value="TreeGrafter"/>
</dbReference>
<dbReference type="InterPro" id="IPR021133">
    <property type="entry name" value="HEAT_type_2"/>
</dbReference>
<dbReference type="InterPro" id="IPR051023">
    <property type="entry name" value="PP2A_Regulatory_Subunit_A"/>
</dbReference>
<organism evidence="4 5">
    <name type="scientific">Stentor coeruleus</name>
    <dbReference type="NCBI Taxonomy" id="5963"/>
    <lineage>
        <taxon>Eukaryota</taxon>
        <taxon>Sar</taxon>
        <taxon>Alveolata</taxon>
        <taxon>Ciliophora</taxon>
        <taxon>Postciliodesmatophora</taxon>
        <taxon>Heterotrichea</taxon>
        <taxon>Heterotrichida</taxon>
        <taxon>Stentoridae</taxon>
        <taxon>Stentor</taxon>
    </lineage>
</organism>
<dbReference type="AlphaFoldDB" id="A0A1R2D3U2"/>
<keyword evidence="5" id="KW-1185">Reference proteome</keyword>
<dbReference type="Proteomes" id="UP000187209">
    <property type="component" value="Unassembled WGS sequence"/>
</dbReference>
<comment type="caution">
    <text evidence="4">The sequence shown here is derived from an EMBL/GenBank/DDBJ whole genome shotgun (WGS) entry which is preliminary data.</text>
</comment>
<feature type="region of interest" description="Disordered" evidence="3">
    <location>
        <begin position="1"/>
        <end position="21"/>
    </location>
</feature>
<dbReference type="PANTHER" id="PTHR10648">
    <property type="entry name" value="SERINE/THREONINE-PROTEIN PHOSPHATASE PP2A 65 KDA REGULATORY SUBUNIT"/>
    <property type="match status" value="1"/>
</dbReference>
<gene>
    <name evidence="4" type="ORF">SteCoe_481</name>
</gene>
<proteinExistence type="predicted"/>
<evidence type="ECO:0000313" key="4">
    <source>
        <dbReference type="EMBL" id="OMJ95929.1"/>
    </source>
</evidence>
<evidence type="ECO:0008006" key="6">
    <source>
        <dbReference type="Google" id="ProtNLM"/>
    </source>
</evidence>
<accession>A0A1R2D3U2</accession>
<evidence type="ECO:0000256" key="1">
    <source>
        <dbReference type="ARBA" id="ARBA00022737"/>
    </source>
</evidence>
<protein>
    <recommendedName>
        <fullName evidence="6">TOG domain-containing protein</fullName>
    </recommendedName>
</protein>